<protein>
    <submittedName>
        <fullName evidence="2">Selenoprotein</fullName>
    </submittedName>
</protein>
<evidence type="ECO:0000313" key="2">
    <source>
        <dbReference type="EMBL" id="KCZ95270.1"/>
    </source>
</evidence>
<dbReference type="AlphaFoldDB" id="A0A059FX21"/>
<accession>A0A059FX21</accession>
<name>A0A059FX21_9PROT</name>
<dbReference type="InterPro" id="IPR057767">
    <property type="entry name" value="UGSC-like_dom"/>
</dbReference>
<sequence>MTIILDPTDERKPVSRQVTARAGSLSGTVGLLDIRKPRGNVLLDELERQLKAAAPAITVKRFAKPTFTKPCPDDLRRDIAGQVDYLVEALAD</sequence>
<organism evidence="2 3">
    <name type="scientific">Hyphomonas hirschiana VP5</name>
    <dbReference type="NCBI Taxonomy" id="1280951"/>
    <lineage>
        <taxon>Bacteria</taxon>
        <taxon>Pseudomonadati</taxon>
        <taxon>Pseudomonadota</taxon>
        <taxon>Alphaproteobacteria</taxon>
        <taxon>Hyphomonadales</taxon>
        <taxon>Hyphomonadaceae</taxon>
        <taxon>Hyphomonas</taxon>
    </lineage>
</organism>
<reference evidence="2 3" key="1">
    <citation type="submission" date="2013-04" db="EMBL/GenBank/DDBJ databases">
        <title>Hyphomonas hirschiana VP5 Genome Sequencing.</title>
        <authorList>
            <person name="Lai Q."/>
            <person name="Shao Z."/>
        </authorList>
    </citation>
    <scope>NUCLEOTIDE SEQUENCE [LARGE SCALE GENOMIC DNA]</scope>
    <source>
        <strain evidence="2 3">VP5</strain>
    </source>
</reference>
<proteinExistence type="predicted"/>
<dbReference type="Proteomes" id="UP000025061">
    <property type="component" value="Unassembled WGS sequence"/>
</dbReference>
<dbReference type="OrthoDB" id="7725610at2"/>
<gene>
    <name evidence="2" type="ORF">HHI_06354</name>
</gene>
<evidence type="ECO:0000313" key="3">
    <source>
        <dbReference type="Proteomes" id="UP000025061"/>
    </source>
</evidence>
<dbReference type="EMBL" id="ARYI01000004">
    <property type="protein sequence ID" value="KCZ95270.1"/>
    <property type="molecule type" value="Genomic_DNA"/>
</dbReference>
<feature type="domain" description="UGSC-like" evidence="1">
    <location>
        <begin position="4"/>
        <end position="92"/>
    </location>
</feature>
<dbReference type="Pfam" id="PF24696">
    <property type="entry name" value="UGSC"/>
    <property type="match status" value="1"/>
</dbReference>
<evidence type="ECO:0000259" key="1">
    <source>
        <dbReference type="Pfam" id="PF24696"/>
    </source>
</evidence>
<keyword evidence="3" id="KW-1185">Reference proteome</keyword>
<comment type="caution">
    <text evidence="2">The sequence shown here is derived from an EMBL/GenBank/DDBJ whole genome shotgun (WGS) entry which is preliminary data.</text>
</comment>